<dbReference type="GO" id="GO:0000266">
    <property type="term" value="P:mitochondrial fission"/>
    <property type="evidence" value="ECO:0007669"/>
    <property type="project" value="TreeGrafter"/>
</dbReference>
<evidence type="ECO:0000256" key="1">
    <source>
        <dbReference type="ARBA" id="ARBA00009224"/>
    </source>
</evidence>
<keyword evidence="4" id="KW-0472">Membrane</keyword>
<dbReference type="InterPro" id="IPR019560">
    <property type="entry name" value="Mitochondrial_18_kDa_protein"/>
</dbReference>
<evidence type="ECO:0000313" key="5">
    <source>
        <dbReference type="EMBL" id="KAG0724640.1"/>
    </source>
</evidence>
<keyword evidence="6" id="KW-1185">Reference proteome</keyword>
<comment type="caution">
    <text evidence="5">The sequence shown here is derived from an EMBL/GenBank/DDBJ whole genome shotgun (WGS) entry which is preliminary data.</text>
</comment>
<reference evidence="5" key="1">
    <citation type="submission" date="2020-07" db="EMBL/GenBank/DDBJ databases">
        <title>The High-quality genome of the commercially important snow crab, Chionoecetes opilio.</title>
        <authorList>
            <person name="Jeong J.-H."/>
            <person name="Ryu S."/>
        </authorList>
    </citation>
    <scope>NUCLEOTIDE SEQUENCE</scope>
    <source>
        <strain evidence="5">MADBK_172401_WGS</strain>
        <tissue evidence="5">Digestive gland</tissue>
    </source>
</reference>
<dbReference type="OrthoDB" id="424969at2759"/>
<dbReference type="PANTHER" id="PTHR11001:SF2">
    <property type="entry name" value="MITOCHONDRIAL FISSION PROCESS PROTEIN 1"/>
    <property type="match status" value="1"/>
</dbReference>
<evidence type="ECO:0000313" key="6">
    <source>
        <dbReference type="Proteomes" id="UP000770661"/>
    </source>
</evidence>
<name>A0A8J4YQE8_CHIOP</name>
<evidence type="ECO:0000256" key="4">
    <source>
        <dbReference type="SAM" id="Phobius"/>
    </source>
</evidence>
<feature type="transmembrane region" description="Helical" evidence="4">
    <location>
        <begin position="60"/>
        <end position="78"/>
    </location>
</feature>
<comment type="similarity">
    <text evidence="1">Belongs to the MTFP1 family.</text>
</comment>
<keyword evidence="4" id="KW-0812">Transmembrane</keyword>
<organism evidence="5 6">
    <name type="scientific">Chionoecetes opilio</name>
    <name type="common">Atlantic snow crab</name>
    <name type="synonym">Cancer opilio</name>
    <dbReference type="NCBI Taxonomy" id="41210"/>
    <lineage>
        <taxon>Eukaryota</taxon>
        <taxon>Metazoa</taxon>
        <taxon>Ecdysozoa</taxon>
        <taxon>Arthropoda</taxon>
        <taxon>Crustacea</taxon>
        <taxon>Multicrustacea</taxon>
        <taxon>Malacostraca</taxon>
        <taxon>Eumalacostraca</taxon>
        <taxon>Eucarida</taxon>
        <taxon>Decapoda</taxon>
        <taxon>Pleocyemata</taxon>
        <taxon>Brachyura</taxon>
        <taxon>Eubrachyura</taxon>
        <taxon>Majoidea</taxon>
        <taxon>Majidae</taxon>
        <taxon>Chionoecetes</taxon>
    </lineage>
</organism>
<dbReference type="AlphaFoldDB" id="A0A8J4YQE8"/>
<feature type="transmembrane region" description="Helical" evidence="4">
    <location>
        <begin position="98"/>
        <end position="117"/>
    </location>
</feature>
<accession>A0A8J4YQE8</accession>
<dbReference type="Pfam" id="PF10558">
    <property type="entry name" value="MTP18"/>
    <property type="match status" value="2"/>
</dbReference>
<dbReference type="Proteomes" id="UP000770661">
    <property type="component" value="Unassembled WGS sequence"/>
</dbReference>
<evidence type="ECO:0000256" key="2">
    <source>
        <dbReference type="ARBA" id="ARBA00017835"/>
    </source>
</evidence>
<sequence>MKLKSLSLQEKVKVLARMDASASMRAICAEFDIKSSTFYPFTDRMEEEKKEVDIYRDTPVVCWLGFEVVNILGMYYILPPYPGYANEVGESFRALTPLWFVRATYGVASVYVVADTYDKATKMSKQPGSTQRAVTHAAADTLVWQALASVMVPGFTINRVCAASLLVLAKTLPLVPLNTRKWITTAIGLGCIPFIVHPIDTGVHWAMDNSVRKYLDLSQEPHQ</sequence>
<gene>
    <name evidence="5" type="primary">MTFP1</name>
    <name evidence="5" type="ORF">GWK47_040166</name>
</gene>
<dbReference type="PANTHER" id="PTHR11001">
    <property type="entry name" value="MITOCHONDRIAL FISSION PROCESS PROTEIN 1"/>
    <property type="match status" value="1"/>
</dbReference>
<dbReference type="EMBL" id="JACEEZ010006612">
    <property type="protein sequence ID" value="KAG0724640.1"/>
    <property type="molecule type" value="Genomic_DNA"/>
</dbReference>
<protein>
    <recommendedName>
        <fullName evidence="2">Mitochondrial fission process protein 1</fullName>
    </recommendedName>
    <alternativeName>
        <fullName evidence="3">Mitochondrial 18 kDa protein</fullName>
    </alternativeName>
</protein>
<evidence type="ECO:0000256" key="3">
    <source>
        <dbReference type="ARBA" id="ARBA00029631"/>
    </source>
</evidence>
<keyword evidence="4" id="KW-1133">Transmembrane helix</keyword>
<proteinExistence type="inferred from homology"/>
<dbReference type="GO" id="GO:0005739">
    <property type="term" value="C:mitochondrion"/>
    <property type="evidence" value="ECO:0007669"/>
    <property type="project" value="TreeGrafter"/>
</dbReference>